<proteinExistence type="predicted"/>
<name>A0A1I1PEK2_9HYPH</name>
<dbReference type="Proteomes" id="UP000182258">
    <property type="component" value="Unassembled WGS sequence"/>
</dbReference>
<protein>
    <submittedName>
        <fullName evidence="1">Uncharacterized protein</fullName>
    </submittedName>
</protein>
<evidence type="ECO:0000313" key="2">
    <source>
        <dbReference type="Proteomes" id="UP000182258"/>
    </source>
</evidence>
<dbReference type="EMBL" id="FOMB01000019">
    <property type="protein sequence ID" value="SFD05493.1"/>
    <property type="molecule type" value="Genomic_DNA"/>
</dbReference>
<organism evidence="1 2">
    <name type="scientific">Devosia psychrophila</name>
    <dbReference type="NCBI Taxonomy" id="728005"/>
    <lineage>
        <taxon>Bacteria</taxon>
        <taxon>Pseudomonadati</taxon>
        <taxon>Pseudomonadota</taxon>
        <taxon>Alphaproteobacteria</taxon>
        <taxon>Hyphomicrobiales</taxon>
        <taxon>Devosiaceae</taxon>
        <taxon>Devosia</taxon>
    </lineage>
</organism>
<dbReference type="RefSeq" id="WP_143078194.1">
    <property type="nucleotide sequence ID" value="NZ_FOMB01000019.1"/>
</dbReference>
<evidence type="ECO:0000313" key="1">
    <source>
        <dbReference type="EMBL" id="SFD05493.1"/>
    </source>
</evidence>
<reference evidence="1 2" key="1">
    <citation type="submission" date="2016-10" db="EMBL/GenBank/DDBJ databases">
        <authorList>
            <person name="de Groot N.N."/>
        </authorList>
    </citation>
    <scope>NUCLEOTIDE SEQUENCE [LARGE SCALE GENOMIC DNA]</scope>
    <source>
        <strain evidence="1 2">CGMCC 1.10210</strain>
    </source>
</reference>
<gene>
    <name evidence="1" type="ORF">SAMN04488059_11911</name>
</gene>
<accession>A0A1I1PEK2</accession>
<dbReference type="AlphaFoldDB" id="A0A1I1PEK2"/>
<sequence length="307" mass="33306">MPTIPNCYRRGPVYYWRHWTPAPHRFLIQIALGVKDHRGARVLSSHLTAQSDALFAAWGTRSMNKTELQNYLGRCLETHGAGHVAVVAGEDPQKAYWRHIALWHAKLIIAKRGFGTTLLELEAQALNREWESAALAGEIQAAMSEVLEQQLDVDSYLSGGVEAAIQFDREPTDADAAQASACRLLAEAASHFRSVQGSGPDDARIDTLIGQCVDAAGIPAPQNDTDPLQNAILAALSHLQKSSEIARPSLDGQDNDVAQNDGPAHPPSAWARHLADLLGGKVNNDTSSLIEQLIAALQRLPEQIEDA</sequence>